<evidence type="ECO:0000313" key="3">
    <source>
        <dbReference type="EMBL" id="CAD7258544.1"/>
    </source>
</evidence>
<feature type="compositionally biased region" description="Polar residues" evidence="1">
    <location>
        <begin position="35"/>
        <end position="46"/>
    </location>
</feature>
<gene>
    <name evidence="3" type="ORF">TSIB3V08_LOCUS2776</name>
</gene>
<reference evidence="3" key="1">
    <citation type="submission" date="2020-11" db="EMBL/GenBank/DDBJ databases">
        <authorList>
            <person name="Tran Van P."/>
        </authorList>
    </citation>
    <scope>NUCLEOTIDE SEQUENCE</scope>
</reference>
<feature type="transmembrane region" description="Helical" evidence="2">
    <location>
        <begin position="122"/>
        <end position="142"/>
    </location>
</feature>
<keyword evidence="2" id="KW-0472">Membrane</keyword>
<keyword evidence="2" id="KW-1133">Transmembrane helix</keyword>
<proteinExistence type="predicted"/>
<feature type="region of interest" description="Disordered" evidence="1">
    <location>
        <begin position="35"/>
        <end position="56"/>
    </location>
</feature>
<dbReference type="AlphaFoldDB" id="A0A7R9FXW8"/>
<keyword evidence="2" id="KW-0812">Transmembrane</keyword>
<feature type="compositionally biased region" description="Basic and acidic residues" evidence="1">
    <location>
        <begin position="47"/>
        <end position="56"/>
    </location>
</feature>
<evidence type="ECO:0000256" key="1">
    <source>
        <dbReference type="SAM" id="MobiDB-lite"/>
    </source>
</evidence>
<name>A0A7R9FXW8_TIMSH</name>
<evidence type="ECO:0008006" key="4">
    <source>
        <dbReference type="Google" id="ProtNLM"/>
    </source>
</evidence>
<evidence type="ECO:0000256" key="2">
    <source>
        <dbReference type="SAM" id="Phobius"/>
    </source>
</evidence>
<accession>A0A7R9FXW8</accession>
<sequence>MSNKERCREVANTKPYGTGIPVRLMDPEVYWGNPGNSEGSSFQPNNGKDEGKETERMGKPCDCRSLFLETRRVGLGLVRALCVKMEIGGCSAVPLYHCGNGYSRRVRSYSDPSRMLAPCRRLLRLWPLLLSCSLLFVLFLQWSGRDENTTQDSDREDWVSVRPHEQRCGDTKLHSAGYKENNDPNVCLCGSV</sequence>
<protein>
    <recommendedName>
        <fullName evidence="4">Transmembrane protein</fullName>
    </recommendedName>
</protein>
<dbReference type="EMBL" id="OC000875">
    <property type="protein sequence ID" value="CAD7258544.1"/>
    <property type="molecule type" value="Genomic_DNA"/>
</dbReference>
<organism evidence="3">
    <name type="scientific">Timema shepardi</name>
    <name type="common">Walking stick</name>
    <dbReference type="NCBI Taxonomy" id="629360"/>
    <lineage>
        <taxon>Eukaryota</taxon>
        <taxon>Metazoa</taxon>
        <taxon>Ecdysozoa</taxon>
        <taxon>Arthropoda</taxon>
        <taxon>Hexapoda</taxon>
        <taxon>Insecta</taxon>
        <taxon>Pterygota</taxon>
        <taxon>Neoptera</taxon>
        <taxon>Polyneoptera</taxon>
        <taxon>Phasmatodea</taxon>
        <taxon>Timematodea</taxon>
        <taxon>Timematoidea</taxon>
        <taxon>Timematidae</taxon>
        <taxon>Timema</taxon>
    </lineage>
</organism>